<accession>A0A6A6SMK8</accession>
<dbReference type="Gene3D" id="2.60.120.330">
    <property type="entry name" value="B-lactam Antibiotic, Isopenicillin N Synthase, Chain"/>
    <property type="match status" value="1"/>
</dbReference>
<feature type="domain" description="Fe2OG dioxygenase" evidence="4">
    <location>
        <begin position="174"/>
        <end position="282"/>
    </location>
</feature>
<keyword evidence="2 3" id="KW-0408">Iron</keyword>
<dbReference type="InterPro" id="IPR044861">
    <property type="entry name" value="IPNS-like_FE2OG_OXY"/>
</dbReference>
<sequence length="314" mass="35543">PFPKDVPTVTLKKISLQNLLKNDEKESGELFNVLTNEGFFYLNLTSHELGRQFLDESNQLHHIAADVFNNVPMKDKAPPGHRRIDTDAFDSYICQSVDDNGEPDMAEFLNVSCWGLNHDENYYIPPWLRNQRELFRSFAANGNAIGQVILKTLERELHLYADELTNIHQPEDYSGGFVRLFRYPAPKDGKPHSTAPTPAHTDATSMTLLFNWQGGLQITKRQGQEREWLYIPPEPGHVIVNLGDTMLILSNGVLKSGRHRVVTPPGPQAEFHRYSVLTNLRPSNDTPMRALKSDMIPSGEDGEIVTAREWSLAK</sequence>
<evidence type="ECO:0000256" key="3">
    <source>
        <dbReference type="RuleBase" id="RU003682"/>
    </source>
</evidence>
<dbReference type="InterPro" id="IPR050295">
    <property type="entry name" value="Plant_2OG-oxidoreductases"/>
</dbReference>
<dbReference type="PROSITE" id="PS51471">
    <property type="entry name" value="FE2OG_OXY"/>
    <property type="match status" value="1"/>
</dbReference>
<evidence type="ECO:0000313" key="5">
    <source>
        <dbReference type="EMBL" id="KAF2648722.1"/>
    </source>
</evidence>
<gene>
    <name evidence="5" type="ORF">K491DRAFT_556561</name>
</gene>
<dbReference type="AlphaFoldDB" id="A0A6A6SMK8"/>
<evidence type="ECO:0000256" key="2">
    <source>
        <dbReference type="ARBA" id="ARBA00023004"/>
    </source>
</evidence>
<protein>
    <submittedName>
        <fullName evidence="5">Clavaminate synthase-like protein</fullName>
    </submittedName>
</protein>
<evidence type="ECO:0000259" key="4">
    <source>
        <dbReference type="PROSITE" id="PS51471"/>
    </source>
</evidence>
<proteinExistence type="inferred from homology"/>
<dbReference type="Pfam" id="PF03171">
    <property type="entry name" value="2OG-FeII_Oxy"/>
    <property type="match status" value="1"/>
</dbReference>
<evidence type="ECO:0000313" key="6">
    <source>
        <dbReference type="Proteomes" id="UP000799324"/>
    </source>
</evidence>
<reference evidence="5" key="1">
    <citation type="journal article" date="2020" name="Stud. Mycol.">
        <title>101 Dothideomycetes genomes: a test case for predicting lifestyles and emergence of pathogens.</title>
        <authorList>
            <person name="Haridas S."/>
            <person name="Albert R."/>
            <person name="Binder M."/>
            <person name="Bloem J."/>
            <person name="Labutti K."/>
            <person name="Salamov A."/>
            <person name="Andreopoulos B."/>
            <person name="Baker S."/>
            <person name="Barry K."/>
            <person name="Bills G."/>
            <person name="Bluhm B."/>
            <person name="Cannon C."/>
            <person name="Castanera R."/>
            <person name="Culley D."/>
            <person name="Daum C."/>
            <person name="Ezra D."/>
            <person name="Gonzalez J."/>
            <person name="Henrissat B."/>
            <person name="Kuo A."/>
            <person name="Liang C."/>
            <person name="Lipzen A."/>
            <person name="Lutzoni F."/>
            <person name="Magnuson J."/>
            <person name="Mondo S."/>
            <person name="Nolan M."/>
            <person name="Ohm R."/>
            <person name="Pangilinan J."/>
            <person name="Park H.-J."/>
            <person name="Ramirez L."/>
            <person name="Alfaro M."/>
            <person name="Sun H."/>
            <person name="Tritt A."/>
            <person name="Yoshinaga Y."/>
            <person name="Zwiers L.-H."/>
            <person name="Turgeon B."/>
            <person name="Goodwin S."/>
            <person name="Spatafora J."/>
            <person name="Crous P."/>
            <person name="Grigoriev I."/>
        </authorList>
    </citation>
    <scope>NUCLEOTIDE SEQUENCE</scope>
    <source>
        <strain evidence="5">CBS 122681</strain>
    </source>
</reference>
<feature type="non-terminal residue" evidence="5">
    <location>
        <position position="1"/>
    </location>
</feature>
<comment type="similarity">
    <text evidence="3">Belongs to the iron/ascorbate-dependent oxidoreductase family.</text>
</comment>
<dbReference type="PANTHER" id="PTHR47991">
    <property type="entry name" value="OXOGLUTARATE/IRON-DEPENDENT DIOXYGENASE"/>
    <property type="match status" value="1"/>
</dbReference>
<name>A0A6A6SMK8_9PLEO</name>
<dbReference type="Proteomes" id="UP000799324">
    <property type="component" value="Unassembled WGS sequence"/>
</dbReference>
<dbReference type="GO" id="GO:0016491">
    <property type="term" value="F:oxidoreductase activity"/>
    <property type="evidence" value="ECO:0007669"/>
    <property type="project" value="UniProtKB-KW"/>
</dbReference>
<dbReference type="InterPro" id="IPR005123">
    <property type="entry name" value="Oxoglu/Fe-dep_dioxygenase_dom"/>
</dbReference>
<evidence type="ECO:0000256" key="1">
    <source>
        <dbReference type="ARBA" id="ARBA00022723"/>
    </source>
</evidence>
<keyword evidence="6" id="KW-1185">Reference proteome</keyword>
<keyword evidence="1 3" id="KW-0479">Metal-binding</keyword>
<dbReference type="GO" id="GO:0046872">
    <property type="term" value="F:metal ion binding"/>
    <property type="evidence" value="ECO:0007669"/>
    <property type="project" value="UniProtKB-KW"/>
</dbReference>
<dbReference type="EMBL" id="MU004525">
    <property type="protein sequence ID" value="KAF2648722.1"/>
    <property type="molecule type" value="Genomic_DNA"/>
</dbReference>
<dbReference type="InterPro" id="IPR027443">
    <property type="entry name" value="IPNS-like_sf"/>
</dbReference>
<organism evidence="5 6">
    <name type="scientific">Lophiostoma macrostomum CBS 122681</name>
    <dbReference type="NCBI Taxonomy" id="1314788"/>
    <lineage>
        <taxon>Eukaryota</taxon>
        <taxon>Fungi</taxon>
        <taxon>Dikarya</taxon>
        <taxon>Ascomycota</taxon>
        <taxon>Pezizomycotina</taxon>
        <taxon>Dothideomycetes</taxon>
        <taxon>Pleosporomycetidae</taxon>
        <taxon>Pleosporales</taxon>
        <taxon>Lophiostomataceae</taxon>
        <taxon>Lophiostoma</taxon>
    </lineage>
</organism>
<dbReference type="OrthoDB" id="288590at2759"/>
<dbReference type="SUPFAM" id="SSF51197">
    <property type="entry name" value="Clavaminate synthase-like"/>
    <property type="match status" value="1"/>
</dbReference>
<feature type="non-terminal residue" evidence="5">
    <location>
        <position position="314"/>
    </location>
</feature>
<keyword evidence="3" id="KW-0560">Oxidoreductase</keyword>